<dbReference type="SUPFAM" id="SSF53067">
    <property type="entry name" value="Actin-like ATPase domain"/>
    <property type="match status" value="2"/>
</dbReference>
<dbReference type="AlphaFoldDB" id="A0A8J6LKZ3"/>
<comment type="function">
    <text evidence="6">Forms membrane-associated dynamic filaments that are essential for cell shape determination. Acts by regulating cell wall synthesis and cell elongation, and thus cell shape. A feedback loop between cell geometry and MreB localization may maintain elongated cell shape by targeting cell wall growth to regions of negative cell wall curvature.</text>
</comment>
<comment type="similarity">
    <text evidence="5 6">Belongs to the FtsA/MreB family.</text>
</comment>
<sequence length="346" mass="37341">MLDRFFTKELGLDLGTANSLVYEKGKGIIFREPSVVAIKKDNSNEILAFGQEAEQMIGRTPGHLVAIRPLREGVIANYELTKELIRYLLQKAVKRRLGRRPRVVVSIPTGITSVERRAVLEATLGAGAKEAYLIEEPVAAAIGAGMPVQEAIGNMVINIGGGTTDVAVISLGGVVAGTSIRVGGDAMDEGIIRYIRRQYHLSIGKRSAEQLKIELGSAFPFPGEEERRGEARGRDQVTGLPKNVVVTAEEIRGALKEPITLIINAIRQVVEKTPAELVADIMNQEIVMTGGGALLNGLDRLIAEELGMKVRLADDPMACVVLGAGKTLEHLDTLKRVLVGRKKATR</sequence>
<gene>
    <name evidence="6" type="primary">mreB</name>
    <name evidence="7" type="ORF">G5B42_00065</name>
</gene>
<dbReference type="HAMAP" id="MF_02207">
    <property type="entry name" value="MreB"/>
    <property type="match status" value="1"/>
</dbReference>
<keyword evidence="3 6" id="KW-0067">ATP-binding</keyword>
<dbReference type="Proteomes" id="UP000657177">
    <property type="component" value="Unassembled WGS sequence"/>
</dbReference>
<dbReference type="InterPro" id="IPR004753">
    <property type="entry name" value="MreB"/>
</dbReference>
<dbReference type="PRINTS" id="PR01652">
    <property type="entry name" value="SHAPEPROTEIN"/>
</dbReference>
<proteinExistence type="inferred from homology"/>
<evidence type="ECO:0000256" key="5">
    <source>
        <dbReference type="ARBA" id="ARBA00023458"/>
    </source>
</evidence>
<dbReference type="GO" id="GO:0008360">
    <property type="term" value="P:regulation of cell shape"/>
    <property type="evidence" value="ECO:0007669"/>
    <property type="project" value="UniProtKB-UniRule"/>
</dbReference>
<keyword evidence="8" id="KW-1185">Reference proteome</keyword>
<evidence type="ECO:0000256" key="3">
    <source>
        <dbReference type="ARBA" id="ARBA00022840"/>
    </source>
</evidence>
<dbReference type="Pfam" id="PF06723">
    <property type="entry name" value="MreB_Mbl"/>
    <property type="match status" value="1"/>
</dbReference>
<dbReference type="PANTHER" id="PTHR42749">
    <property type="entry name" value="CELL SHAPE-DETERMINING PROTEIN MREB"/>
    <property type="match status" value="1"/>
</dbReference>
<name>A0A8J6LKZ3_9FIRM</name>
<comment type="caution">
    <text evidence="7">The sequence shown here is derived from an EMBL/GenBank/DDBJ whole genome shotgun (WGS) entry which is preliminary data.</text>
</comment>
<feature type="binding site" evidence="6">
    <location>
        <begin position="161"/>
        <end position="163"/>
    </location>
    <ligand>
        <name>ATP</name>
        <dbReference type="ChEBI" id="CHEBI:30616"/>
    </ligand>
</feature>
<comment type="subcellular location">
    <subcellularLocation>
        <location evidence="6">Cytoplasm</location>
    </subcellularLocation>
    <text evidence="6">Membrane-associated.</text>
</comment>
<dbReference type="GO" id="GO:0005524">
    <property type="term" value="F:ATP binding"/>
    <property type="evidence" value="ECO:0007669"/>
    <property type="project" value="UniProtKB-KW"/>
</dbReference>
<keyword evidence="2 6" id="KW-0547">Nucleotide-binding</keyword>
<keyword evidence="1 6" id="KW-0963">Cytoplasm</keyword>
<dbReference type="InterPro" id="IPR056546">
    <property type="entry name" value="MreB_MamK-like"/>
</dbReference>
<protein>
    <recommendedName>
        <fullName evidence="6">Cell shape-determining protein MreB</fullName>
    </recommendedName>
</protein>
<dbReference type="GO" id="GO:0005737">
    <property type="term" value="C:cytoplasm"/>
    <property type="evidence" value="ECO:0007669"/>
    <property type="project" value="UniProtKB-SubCell"/>
</dbReference>
<evidence type="ECO:0000256" key="1">
    <source>
        <dbReference type="ARBA" id="ARBA00022490"/>
    </source>
</evidence>
<feature type="binding site" evidence="6">
    <location>
        <begin position="209"/>
        <end position="212"/>
    </location>
    <ligand>
        <name>ATP</name>
        <dbReference type="ChEBI" id="CHEBI:30616"/>
    </ligand>
</feature>
<feature type="binding site" evidence="6">
    <location>
        <begin position="291"/>
        <end position="294"/>
    </location>
    <ligand>
        <name>ATP</name>
        <dbReference type="ChEBI" id="CHEBI:30616"/>
    </ligand>
</feature>
<dbReference type="CDD" id="cd10225">
    <property type="entry name" value="ASKHA_NBD_MreB-like"/>
    <property type="match status" value="1"/>
</dbReference>
<dbReference type="InterPro" id="IPR043129">
    <property type="entry name" value="ATPase_NBD"/>
</dbReference>
<keyword evidence="4 6" id="KW-0133">Cell shape</keyword>
<dbReference type="NCBIfam" id="TIGR00904">
    <property type="entry name" value="mreB"/>
    <property type="match status" value="1"/>
</dbReference>
<accession>A0A8J6LKZ3</accession>
<evidence type="ECO:0000313" key="8">
    <source>
        <dbReference type="Proteomes" id="UP000657177"/>
    </source>
</evidence>
<evidence type="ECO:0000313" key="7">
    <source>
        <dbReference type="EMBL" id="MBA2131959.1"/>
    </source>
</evidence>
<organism evidence="7 8">
    <name type="scientific">Capillibacterium thermochitinicola</name>
    <dbReference type="NCBI Taxonomy" id="2699427"/>
    <lineage>
        <taxon>Bacteria</taxon>
        <taxon>Bacillati</taxon>
        <taxon>Bacillota</taxon>
        <taxon>Capillibacterium</taxon>
    </lineage>
</organism>
<dbReference type="EMBL" id="JAAKDE010000001">
    <property type="protein sequence ID" value="MBA2131959.1"/>
    <property type="molecule type" value="Genomic_DNA"/>
</dbReference>
<evidence type="ECO:0000256" key="2">
    <source>
        <dbReference type="ARBA" id="ARBA00022741"/>
    </source>
</evidence>
<evidence type="ECO:0000256" key="6">
    <source>
        <dbReference type="HAMAP-Rule" id="MF_02207"/>
    </source>
</evidence>
<reference evidence="7" key="1">
    <citation type="submission" date="2020-06" db="EMBL/GenBank/DDBJ databases">
        <title>Novel chitinolytic bacterium.</title>
        <authorList>
            <person name="Ungkulpasvich U."/>
            <person name="Kosugi A."/>
            <person name="Uke A."/>
        </authorList>
    </citation>
    <scope>NUCLEOTIDE SEQUENCE</scope>
    <source>
        <strain evidence="7">UUS1-1</strain>
    </source>
</reference>
<comment type="subunit">
    <text evidence="6">Forms polymers.</text>
</comment>
<feature type="binding site" evidence="6">
    <location>
        <begin position="16"/>
        <end position="18"/>
    </location>
    <ligand>
        <name>ATP</name>
        <dbReference type="ChEBI" id="CHEBI:30616"/>
    </ligand>
</feature>
<dbReference type="PANTHER" id="PTHR42749:SF1">
    <property type="entry name" value="CELL SHAPE-DETERMINING PROTEIN MREB"/>
    <property type="match status" value="1"/>
</dbReference>
<evidence type="ECO:0000256" key="4">
    <source>
        <dbReference type="ARBA" id="ARBA00022960"/>
    </source>
</evidence>
<dbReference type="NCBIfam" id="NF010539">
    <property type="entry name" value="PRK13927.1"/>
    <property type="match status" value="1"/>
</dbReference>
<dbReference type="Gene3D" id="3.30.420.40">
    <property type="match status" value="3"/>
</dbReference>
<dbReference type="GO" id="GO:0000902">
    <property type="term" value="P:cell morphogenesis"/>
    <property type="evidence" value="ECO:0007669"/>
    <property type="project" value="InterPro"/>
</dbReference>